<dbReference type="InParanoid" id="A0A1X7VAC3"/>
<evidence type="ECO:0000313" key="1">
    <source>
        <dbReference type="EnsemblMetazoa" id="Aqu2.1.36971_001"/>
    </source>
</evidence>
<dbReference type="AlphaFoldDB" id="A0A1X7VAC3"/>
<dbReference type="EnsemblMetazoa" id="Aqu2.1.36971_001">
    <property type="protein sequence ID" value="Aqu2.1.36971_001"/>
    <property type="gene ID" value="Aqu2.1.36971"/>
</dbReference>
<organism evidence="1">
    <name type="scientific">Amphimedon queenslandica</name>
    <name type="common">Sponge</name>
    <dbReference type="NCBI Taxonomy" id="400682"/>
    <lineage>
        <taxon>Eukaryota</taxon>
        <taxon>Metazoa</taxon>
        <taxon>Porifera</taxon>
        <taxon>Demospongiae</taxon>
        <taxon>Heteroscleromorpha</taxon>
        <taxon>Haplosclerida</taxon>
        <taxon>Niphatidae</taxon>
        <taxon>Amphimedon</taxon>
    </lineage>
</organism>
<name>A0A1X7VAC3_AMPQE</name>
<protein>
    <submittedName>
        <fullName evidence="1">Uncharacterized protein</fullName>
    </submittedName>
</protein>
<reference evidence="1" key="1">
    <citation type="submission" date="2017-05" db="UniProtKB">
        <authorList>
            <consortium name="EnsemblMetazoa"/>
        </authorList>
    </citation>
    <scope>IDENTIFICATION</scope>
</reference>
<sequence>MGITKEGPSVYKFLKQHIILKEHRLLVYHGRQHKLDYLLTSSNVNGDNKDSAEAAKAANEVEDYSGPLRKGIVELASPTNLQREHYLPHHSVICPDQATSRVTIVV</sequence>
<accession>A0A1X7VAC3</accession>
<proteinExistence type="predicted"/>